<accession>A0A8S9MKA4</accession>
<evidence type="ECO:0000313" key="3">
    <source>
        <dbReference type="Proteomes" id="UP000712281"/>
    </source>
</evidence>
<protein>
    <recommendedName>
        <fullName evidence="1">Rhodanese domain-containing protein</fullName>
    </recommendedName>
</protein>
<dbReference type="PROSITE" id="PS50206">
    <property type="entry name" value="RHODANESE_3"/>
    <property type="match status" value="1"/>
</dbReference>
<proteinExistence type="predicted"/>
<name>A0A8S9MKA4_BRACR</name>
<dbReference type="AlphaFoldDB" id="A0A8S9MKA4"/>
<reference evidence="2" key="1">
    <citation type="submission" date="2019-12" db="EMBL/GenBank/DDBJ databases">
        <title>Genome sequencing and annotation of Brassica cretica.</title>
        <authorList>
            <person name="Studholme D.J."/>
            <person name="Sarris P.F."/>
        </authorList>
    </citation>
    <scope>NUCLEOTIDE SEQUENCE</scope>
    <source>
        <strain evidence="2">PFS-001/15</strain>
        <tissue evidence="2">Leaf</tissue>
    </source>
</reference>
<dbReference type="CDD" id="cd00158">
    <property type="entry name" value="RHOD"/>
    <property type="match status" value="1"/>
</dbReference>
<dbReference type="InterPro" id="IPR052367">
    <property type="entry name" value="Thiosulfate_ST/Rhodanese-like"/>
</dbReference>
<dbReference type="Gene3D" id="3.40.250.10">
    <property type="entry name" value="Rhodanese-like domain"/>
    <property type="match status" value="1"/>
</dbReference>
<dbReference type="PANTHER" id="PTHR45431:SF3">
    <property type="entry name" value="RHODANESE-LIKE DOMAIN-CONTAINING PROTEIN 15, CHLOROPLASTIC"/>
    <property type="match status" value="1"/>
</dbReference>
<dbReference type="InterPro" id="IPR036873">
    <property type="entry name" value="Rhodanese-like_dom_sf"/>
</dbReference>
<dbReference type="SUPFAM" id="SSF52821">
    <property type="entry name" value="Rhodanese/Cell cycle control phosphatase"/>
    <property type="match status" value="1"/>
</dbReference>
<dbReference type="Proteomes" id="UP000712281">
    <property type="component" value="Unassembled WGS sequence"/>
</dbReference>
<organism evidence="2 3">
    <name type="scientific">Brassica cretica</name>
    <name type="common">Mustard</name>
    <dbReference type="NCBI Taxonomy" id="69181"/>
    <lineage>
        <taxon>Eukaryota</taxon>
        <taxon>Viridiplantae</taxon>
        <taxon>Streptophyta</taxon>
        <taxon>Embryophyta</taxon>
        <taxon>Tracheophyta</taxon>
        <taxon>Spermatophyta</taxon>
        <taxon>Magnoliopsida</taxon>
        <taxon>eudicotyledons</taxon>
        <taxon>Gunneridae</taxon>
        <taxon>Pentapetalae</taxon>
        <taxon>rosids</taxon>
        <taxon>malvids</taxon>
        <taxon>Brassicales</taxon>
        <taxon>Brassicaceae</taxon>
        <taxon>Brassiceae</taxon>
        <taxon>Brassica</taxon>
    </lineage>
</organism>
<evidence type="ECO:0000313" key="2">
    <source>
        <dbReference type="EMBL" id="KAF2619452.1"/>
    </source>
</evidence>
<dbReference type="EMBL" id="QGKW02000007">
    <property type="protein sequence ID" value="KAF2619452.1"/>
    <property type="molecule type" value="Genomic_DNA"/>
</dbReference>
<comment type="caution">
    <text evidence="2">The sequence shown here is derived from an EMBL/GenBank/DDBJ whole genome shotgun (WGS) entry which is preliminary data.</text>
</comment>
<sequence>MLDGGCRSTEDVCLRSIVVSEYRSTGLVSGSTVVDRNRSMNRWCYRSMRSVFLCGLNAPSLQDLASCALRCRSMFKRGHRSIFFLQYRPMVELDGHLGSLPHLLCDPSIHPFLLIARLVRHIKQHLELGISTAFRNCCTTLQSTISHSIRLRSYPKVRLSDPSLFRAYQFGIRATQPGCESGERSLMASTELLSAGFTGVTDIAGGYVAWIENELPVEE</sequence>
<feature type="domain" description="Rhodanese" evidence="1">
    <location>
        <begin position="179"/>
        <end position="219"/>
    </location>
</feature>
<dbReference type="PANTHER" id="PTHR45431">
    <property type="entry name" value="RHODANESE-LIKE DOMAIN-CONTAINING PROTEIN 15, CHLOROPLASTIC"/>
    <property type="match status" value="1"/>
</dbReference>
<gene>
    <name evidence="2" type="ORF">F2Q68_00040067</name>
</gene>
<evidence type="ECO:0000259" key="1">
    <source>
        <dbReference type="PROSITE" id="PS50206"/>
    </source>
</evidence>
<dbReference type="InterPro" id="IPR001763">
    <property type="entry name" value="Rhodanese-like_dom"/>
</dbReference>